<dbReference type="GO" id="GO:0045505">
    <property type="term" value="F:dynein intermediate chain binding"/>
    <property type="evidence" value="ECO:0007669"/>
    <property type="project" value="InterPro"/>
</dbReference>
<dbReference type="GeneID" id="17255650"/>
<reference evidence="3" key="1">
    <citation type="journal article" date="2013" name="Nature">
        <title>Pan genome of the phytoplankton Emiliania underpins its global distribution.</title>
        <authorList>
            <person name="Read B.A."/>
            <person name="Kegel J."/>
            <person name="Klute M.J."/>
            <person name="Kuo A."/>
            <person name="Lefebvre S.C."/>
            <person name="Maumus F."/>
            <person name="Mayer C."/>
            <person name="Miller J."/>
            <person name="Monier A."/>
            <person name="Salamov A."/>
            <person name="Young J."/>
            <person name="Aguilar M."/>
            <person name="Claverie J.M."/>
            <person name="Frickenhaus S."/>
            <person name="Gonzalez K."/>
            <person name="Herman E.K."/>
            <person name="Lin Y.C."/>
            <person name="Napier J."/>
            <person name="Ogata H."/>
            <person name="Sarno A.F."/>
            <person name="Shmutz J."/>
            <person name="Schroeder D."/>
            <person name="de Vargas C."/>
            <person name="Verret F."/>
            <person name="von Dassow P."/>
            <person name="Valentin K."/>
            <person name="Van de Peer Y."/>
            <person name="Wheeler G."/>
            <person name="Dacks J.B."/>
            <person name="Delwiche C.F."/>
            <person name="Dyhrman S.T."/>
            <person name="Glockner G."/>
            <person name="John U."/>
            <person name="Richards T."/>
            <person name="Worden A.Z."/>
            <person name="Zhang X."/>
            <person name="Grigoriev I.V."/>
            <person name="Allen A.E."/>
            <person name="Bidle K."/>
            <person name="Borodovsky M."/>
            <person name="Bowler C."/>
            <person name="Brownlee C."/>
            <person name="Cock J.M."/>
            <person name="Elias M."/>
            <person name="Gladyshev V.N."/>
            <person name="Groth M."/>
            <person name="Guda C."/>
            <person name="Hadaegh A."/>
            <person name="Iglesias-Rodriguez M.D."/>
            <person name="Jenkins J."/>
            <person name="Jones B.M."/>
            <person name="Lawson T."/>
            <person name="Leese F."/>
            <person name="Lindquist E."/>
            <person name="Lobanov A."/>
            <person name="Lomsadze A."/>
            <person name="Malik S.B."/>
            <person name="Marsh M.E."/>
            <person name="Mackinder L."/>
            <person name="Mock T."/>
            <person name="Mueller-Roeber B."/>
            <person name="Pagarete A."/>
            <person name="Parker M."/>
            <person name="Probert I."/>
            <person name="Quesneville H."/>
            <person name="Raines C."/>
            <person name="Rensing S.A."/>
            <person name="Riano-Pachon D.M."/>
            <person name="Richier S."/>
            <person name="Rokitta S."/>
            <person name="Shiraiwa Y."/>
            <person name="Soanes D.M."/>
            <person name="van der Giezen M."/>
            <person name="Wahlund T.M."/>
            <person name="Williams B."/>
            <person name="Wilson W."/>
            <person name="Wolfe G."/>
            <person name="Wurch L.L."/>
        </authorList>
    </citation>
    <scope>NUCLEOTIDE SEQUENCE</scope>
</reference>
<evidence type="ECO:0000313" key="3">
    <source>
        <dbReference type="Proteomes" id="UP000013827"/>
    </source>
</evidence>
<dbReference type="eggNOG" id="KOG3595">
    <property type="taxonomic scope" value="Eukaryota"/>
</dbReference>
<dbReference type="InterPro" id="IPR026983">
    <property type="entry name" value="DHC"/>
</dbReference>
<evidence type="ECO:0000313" key="2">
    <source>
        <dbReference type="EnsemblProtists" id="EOD09602"/>
    </source>
</evidence>
<protein>
    <recommendedName>
        <fullName evidence="1">Dynein heavy chain C-terminal domain-containing protein</fullName>
    </recommendedName>
</protein>
<keyword evidence="3" id="KW-1185">Reference proteome</keyword>
<sequence>MGASGGTSLHVVSLLQPDAEAAAERALNATHAQTSEGSQFRLIISVEVEHRSKGCALPEALVRRSVKIAVEPPGSLRGAMLRAWRTAAFFGLCHVHSIALARRRYCALVPAAVWWSDLRRNAGAAAFGSHFGNVWDKRLHVALLEAYVHEALPDGQQVSRRLEFLELPSRDAYTRHIEASPSDDIPSDLGLLPRAQSALEESRADELLRFGAAVMSTSRVGLGPFGRSGRRSCSGTAAAETVEAVRLVLDKVVLMQECDRMEALVTEVQATTKLAIRSRTGSEFVHASLARLDESMRGAPVDEGADTLVGALQRGLEWAAQGVPPTVTWLGGLFRPQAFVFALLAETSRRTGTPLESLSAVAEVTGYDSAEQVGAPPENGVYVHGAALEGANWDASAGKLAEAPSGGRCATRLPVMHIRALEAVTTADTIAAAPYGVYASPVYATGPASGAERRGEELPLTAWLPSEDAGLLPDLPLGR</sequence>
<feature type="domain" description="Dynein heavy chain C-terminal" evidence="1">
    <location>
        <begin position="317"/>
        <end position="447"/>
    </location>
</feature>
<reference evidence="2" key="2">
    <citation type="submission" date="2024-10" db="UniProtKB">
        <authorList>
            <consortium name="EnsemblProtists"/>
        </authorList>
    </citation>
    <scope>IDENTIFICATION</scope>
</reference>
<dbReference type="EnsemblProtists" id="EOD09602">
    <property type="protein sequence ID" value="EOD09602"/>
    <property type="gene ID" value="EMIHUDRAFT_198139"/>
</dbReference>
<dbReference type="PANTHER" id="PTHR45703:SF8">
    <property type="entry name" value="DYNEINS HEAVY CHAIN"/>
    <property type="match status" value="1"/>
</dbReference>
<dbReference type="RefSeq" id="XP_005762031.1">
    <property type="nucleotide sequence ID" value="XM_005761974.1"/>
</dbReference>
<dbReference type="KEGG" id="ehx:EMIHUDRAFT_198139"/>
<dbReference type="Proteomes" id="UP000013827">
    <property type="component" value="Unassembled WGS sequence"/>
</dbReference>
<dbReference type="GO" id="GO:0051959">
    <property type="term" value="F:dynein light intermediate chain binding"/>
    <property type="evidence" value="ECO:0007669"/>
    <property type="project" value="InterPro"/>
</dbReference>
<dbReference type="InterPro" id="IPR041228">
    <property type="entry name" value="Dynein_C"/>
</dbReference>
<dbReference type="Pfam" id="PF18199">
    <property type="entry name" value="Dynein_C"/>
    <property type="match status" value="1"/>
</dbReference>
<dbReference type="AlphaFoldDB" id="A0A0D3IEB7"/>
<accession>A0A0D3IEB7</accession>
<evidence type="ECO:0000259" key="1">
    <source>
        <dbReference type="Pfam" id="PF18199"/>
    </source>
</evidence>
<name>A0A0D3IEB7_EMIH1</name>
<dbReference type="GO" id="GO:0030286">
    <property type="term" value="C:dynein complex"/>
    <property type="evidence" value="ECO:0007669"/>
    <property type="project" value="InterPro"/>
</dbReference>
<dbReference type="InterPro" id="IPR043160">
    <property type="entry name" value="Dynein_C_barrel"/>
</dbReference>
<dbReference type="GO" id="GO:0007018">
    <property type="term" value="P:microtubule-based movement"/>
    <property type="evidence" value="ECO:0007669"/>
    <property type="project" value="InterPro"/>
</dbReference>
<dbReference type="PaxDb" id="2903-EOD09602"/>
<dbReference type="STRING" id="2903.R1BJE2"/>
<proteinExistence type="predicted"/>
<dbReference type="PANTHER" id="PTHR45703">
    <property type="entry name" value="DYNEIN HEAVY CHAIN"/>
    <property type="match status" value="1"/>
</dbReference>
<dbReference type="HOGENOM" id="CLU_570417_0_0_1"/>
<organism evidence="2 3">
    <name type="scientific">Emiliania huxleyi (strain CCMP1516)</name>
    <dbReference type="NCBI Taxonomy" id="280463"/>
    <lineage>
        <taxon>Eukaryota</taxon>
        <taxon>Haptista</taxon>
        <taxon>Haptophyta</taxon>
        <taxon>Prymnesiophyceae</taxon>
        <taxon>Isochrysidales</taxon>
        <taxon>Noelaerhabdaceae</taxon>
        <taxon>Emiliania</taxon>
    </lineage>
</organism>
<dbReference type="Gene3D" id="3.10.490.20">
    <property type="match status" value="1"/>
</dbReference>